<dbReference type="RefSeq" id="WP_340148297.1">
    <property type="nucleotide sequence ID" value="NZ_FQVL01000005.1"/>
</dbReference>
<dbReference type="PANTHER" id="PTHR43507">
    <property type="entry name" value="NADH-UBIQUINONE OXIDOREDUCTASE CHAIN 4"/>
    <property type="match status" value="1"/>
</dbReference>
<evidence type="ECO:0000256" key="1">
    <source>
        <dbReference type="ARBA" id="ARBA00004651"/>
    </source>
</evidence>
<feature type="transmembrane region" description="Helical" evidence="7">
    <location>
        <begin position="345"/>
        <end position="363"/>
    </location>
</feature>
<dbReference type="Proteomes" id="UP000184476">
    <property type="component" value="Unassembled WGS sequence"/>
</dbReference>
<feature type="transmembrane region" description="Helical" evidence="7">
    <location>
        <begin position="314"/>
        <end position="333"/>
    </location>
</feature>
<reference evidence="9 10" key="1">
    <citation type="submission" date="2016-11" db="EMBL/GenBank/DDBJ databases">
        <authorList>
            <person name="Jaros S."/>
            <person name="Januszkiewicz K."/>
            <person name="Wedrychowicz H."/>
        </authorList>
    </citation>
    <scope>NUCLEOTIDE SEQUENCE [LARGE SCALE GENOMIC DNA]</scope>
    <source>
        <strain evidence="9 10">DSM 44666</strain>
    </source>
</reference>
<feature type="transmembrane region" description="Helical" evidence="7">
    <location>
        <begin position="218"/>
        <end position="239"/>
    </location>
</feature>
<feature type="transmembrane region" description="Helical" evidence="7">
    <location>
        <begin position="383"/>
        <end position="406"/>
    </location>
</feature>
<proteinExistence type="inferred from homology"/>
<organism evidence="9 10">
    <name type="scientific">Seinonella peptonophila</name>
    <dbReference type="NCBI Taxonomy" id="112248"/>
    <lineage>
        <taxon>Bacteria</taxon>
        <taxon>Bacillati</taxon>
        <taxon>Bacillota</taxon>
        <taxon>Bacilli</taxon>
        <taxon>Bacillales</taxon>
        <taxon>Thermoactinomycetaceae</taxon>
        <taxon>Seinonella</taxon>
    </lineage>
</organism>
<accession>A0A1M4XSZ7</accession>
<evidence type="ECO:0000256" key="2">
    <source>
        <dbReference type="ARBA" id="ARBA00009025"/>
    </source>
</evidence>
<dbReference type="GO" id="GO:0008137">
    <property type="term" value="F:NADH dehydrogenase (ubiquinone) activity"/>
    <property type="evidence" value="ECO:0007669"/>
    <property type="project" value="InterPro"/>
</dbReference>
<gene>
    <name evidence="9" type="ORF">SAMN05444392_105165</name>
</gene>
<dbReference type="STRING" id="112248.SAMN05444392_105165"/>
<dbReference type="Pfam" id="PF00361">
    <property type="entry name" value="Proton_antipo_M"/>
    <property type="match status" value="1"/>
</dbReference>
<sequence length="500" mass="56321">MKTWMNWLPTIIIFAPLLGLFILLFTPKKKQNLIRVIGIVATLPSLALLLYLFQHFDLGQKDWQWVQNIPWFQFTFAGERGWAFFYHLGVDGISMPLLFMTALISTLTAIASVKIQSRIREYYMLLLLMETSMLGVFFSLNLFLFFIFFEVILVAMYFLIGIWGQIQKERAANLFLLYNGLGSGFLLFAMVLLLMMCNTLEFPDISKMIPLAAKAEPTFTWVIFWSLLIAFAIKLPIFPFHTWMLRVHVQAAPSVVMIHAGILLKIGAYGLLRFHVGWFPEQMKQVSILLITFGLINLFYGAILAFVQKELRQVLAYSSISHMGILLVGIASMQLIGLQGALFQAISHGFIAALFFFLVAILYERTNTTELNELGGLTKSMPYFAGFLLFTGLASLGLPGLSGFISEFLSFLGLFRQHVILGSIASLGLIFAAVYILRAMMKINYGPTPKRFDQLSDLRWTESLPIAVFVAVIIGIGIAPDLIGKSMQMTLQMMLERIGG</sequence>
<evidence type="ECO:0000256" key="6">
    <source>
        <dbReference type="RuleBase" id="RU000320"/>
    </source>
</evidence>
<keyword evidence="10" id="KW-1185">Reference proteome</keyword>
<keyword evidence="4 7" id="KW-1133">Transmembrane helix</keyword>
<feature type="transmembrane region" description="Helical" evidence="7">
    <location>
        <begin position="175"/>
        <end position="197"/>
    </location>
</feature>
<keyword evidence="3 6" id="KW-0812">Transmembrane</keyword>
<evidence type="ECO:0000256" key="3">
    <source>
        <dbReference type="ARBA" id="ARBA00022692"/>
    </source>
</evidence>
<dbReference type="PRINTS" id="PR01437">
    <property type="entry name" value="NUOXDRDTASE4"/>
</dbReference>
<comment type="similarity">
    <text evidence="2">Belongs to the complex I subunit 4 family.</text>
</comment>
<feature type="transmembrane region" description="Helical" evidence="7">
    <location>
        <begin position="33"/>
        <end position="53"/>
    </location>
</feature>
<name>A0A1M4XSZ7_9BACL</name>
<evidence type="ECO:0000256" key="5">
    <source>
        <dbReference type="ARBA" id="ARBA00023136"/>
    </source>
</evidence>
<comment type="subcellular location">
    <subcellularLocation>
        <location evidence="1">Cell membrane</location>
        <topology evidence="1">Multi-pass membrane protein</topology>
    </subcellularLocation>
    <subcellularLocation>
        <location evidence="6">Membrane</location>
        <topology evidence="6">Multi-pass membrane protein</topology>
    </subcellularLocation>
</comment>
<dbReference type="PANTHER" id="PTHR43507:SF1">
    <property type="entry name" value="NADH-UBIQUINONE OXIDOREDUCTASE CHAIN 4"/>
    <property type="match status" value="1"/>
</dbReference>
<feature type="transmembrane region" description="Helical" evidence="7">
    <location>
        <begin position="93"/>
        <end position="113"/>
    </location>
</feature>
<feature type="transmembrane region" description="Helical" evidence="7">
    <location>
        <begin position="251"/>
        <end position="274"/>
    </location>
</feature>
<dbReference type="GO" id="GO:0003954">
    <property type="term" value="F:NADH dehydrogenase activity"/>
    <property type="evidence" value="ECO:0007669"/>
    <property type="project" value="TreeGrafter"/>
</dbReference>
<dbReference type="AlphaFoldDB" id="A0A1M4XSZ7"/>
<protein>
    <submittedName>
        <fullName evidence="9">NADH-quinone oxidoreductase subunit M</fullName>
    </submittedName>
</protein>
<evidence type="ECO:0000256" key="4">
    <source>
        <dbReference type="ARBA" id="ARBA00022989"/>
    </source>
</evidence>
<feature type="transmembrane region" description="Helical" evidence="7">
    <location>
        <begin position="286"/>
        <end position="308"/>
    </location>
</feature>
<dbReference type="EMBL" id="FQVL01000005">
    <property type="protein sequence ID" value="SHE96601.1"/>
    <property type="molecule type" value="Genomic_DNA"/>
</dbReference>
<dbReference type="GO" id="GO:0048039">
    <property type="term" value="F:ubiquinone binding"/>
    <property type="evidence" value="ECO:0007669"/>
    <property type="project" value="TreeGrafter"/>
</dbReference>
<feature type="domain" description="NADH:quinone oxidoreductase/Mrp antiporter transmembrane" evidence="8">
    <location>
        <begin position="139"/>
        <end position="427"/>
    </location>
</feature>
<keyword evidence="5 7" id="KW-0472">Membrane</keyword>
<evidence type="ECO:0000256" key="7">
    <source>
        <dbReference type="SAM" id="Phobius"/>
    </source>
</evidence>
<feature type="transmembrane region" description="Helical" evidence="7">
    <location>
        <begin position="6"/>
        <end position="26"/>
    </location>
</feature>
<dbReference type="InterPro" id="IPR010227">
    <property type="entry name" value="NADH_Q_OxRdtase_chainM/4"/>
</dbReference>
<dbReference type="GO" id="GO:0015990">
    <property type="term" value="P:electron transport coupled proton transport"/>
    <property type="evidence" value="ECO:0007669"/>
    <property type="project" value="TreeGrafter"/>
</dbReference>
<dbReference type="GO" id="GO:0042773">
    <property type="term" value="P:ATP synthesis coupled electron transport"/>
    <property type="evidence" value="ECO:0007669"/>
    <property type="project" value="InterPro"/>
</dbReference>
<dbReference type="InterPro" id="IPR003918">
    <property type="entry name" value="NADH_UbQ_OxRdtase"/>
</dbReference>
<evidence type="ECO:0000259" key="8">
    <source>
        <dbReference type="Pfam" id="PF00361"/>
    </source>
</evidence>
<dbReference type="NCBIfam" id="TIGR01972">
    <property type="entry name" value="NDH_I_M"/>
    <property type="match status" value="1"/>
</dbReference>
<feature type="transmembrane region" description="Helical" evidence="7">
    <location>
        <begin position="134"/>
        <end position="163"/>
    </location>
</feature>
<feature type="transmembrane region" description="Helical" evidence="7">
    <location>
        <begin position="418"/>
        <end position="437"/>
    </location>
</feature>
<dbReference type="GO" id="GO:0005886">
    <property type="term" value="C:plasma membrane"/>
    <property type="evidence" value="ECO:0007669"/>
    <property type="project" value="UniProtKB-SubCell"/>
</dbReference>
<evidence type="ECO:0000313" key="10">
    <source>
        <dbReference type="Proteomes" id="UP000184476"/>
    </source>
</evidence>
<feature type="transmembrane region" description="Helical" evidence="7">
    <location>
        <begin position="464"/>
        <end position="484"/>
    </location>
</feature>
<evidence type="ECO:0000313" key="9">
    <source>
        <dbReference type="EMBL" id="SHE96601.1"/>
    </source>
</evidence>
<dbReference type="InterPro" id="IPR001750">
    <property type="entry name" value="ND/Mrp_TM"/>
</dbReference>